<feature type="transmembrane region" description="Helical" evidence="1">
    <location>
        <begin position="81"/>
        <end position="103"/>
    </location>
</feature>
<name>A0A9Q4KP79_9BACT</name>
<dbReference type="RefSeq" id="WP_269479971.1">
    <property type="nucleotide sequence ID" value="NZ_JAPXGH010000001.1"/>
</dbReference>
<organism evidence="2 3">
    <name type="scientific">Campylobacter ureolyticus</name>
    <dbReference type="NCBI Taxonomy" id="827"/>
    <lineage>
        <taxon>Bacteria</taxon>
        <taxon>Pseudomonadati</taxon>
        <taxon>Campylobacterota</taxon>
        <taxon>Epsilonproteobacteria</taxon>
        <taxon>Campylobacterales</taxon>
        <taxon>Campylobacteraceae</taxon>
        <taxon>Campylobacter</taxon>
    </lineage>
</organism>
<gene>
    <name evidence="2" type="ORF">O6B92_04510</name>
</gene>
<reference evidence="2" key="1">
    <citation type="submission" date="2022-12" db="EMBL/GenBank/DDBJ databases">
        <title>Species Delineation and Comparative Genomics within the Campylobacter ureolyticus Complex.</title>
        <authorList>
            <person name="Maki J."/>
            <person name="Howard M."/>
            <person name="Connelly S."/>
            <person name="Hardy D.J."/>
            <person name="Cameron A."/>
        </authorList>
    </citation>
    <scope>NUCLEOTIDE SEQUENCE</scope>
    <source>
        <strain evidence="2">URMC_786</strain>
    </source>
</reference>
<feature type="transmembrane region" description="Helical" evidence="1">
    <location>
        <begin position="45"/>
        <end position="69"/>
    </location>
</feature>
<proteinExistence type="predicted"/>
<protein>
    <submittedName>
        <fullName evidence="2">Uncharacterized protein</fullName>
    </submittedName>
</protein>
<keyword evidence="1" id="KW-0472">Membrane</keyword>
<evidence type="ECO:0000313" key="2">
    <source>
        <dbReference type="EMBL" id="MCZ6161597.1"/>
    </source>
</evidence>
<feature type="transmembrane region" description="Helical" evidence="1">
    <location>
        <begin position="161"/>
        <end position="184"/>
    </location>
</feature>
<dbReference type="EMBL" id="JAPXGP010000003">
    <property type="protein sequence ID" value="MCZ6161597.1"/>
    <property type="molecule type" value="Genomic_DNA"/>
</dbReference>
<sequence>MGFFYKRCEVCGNKIKKCNSISDYIFGTICARCSKCGLTYGVSPIWTLVLEWFVGSIFWLHIILIVLAIDYIFRAKFGLEIWIIATAIFFILLRLFLGLIYWVPYKTRYKNIKFFPKKCKKCGSKISIATSKYPAIFGVYKSMCECCYTEYKIKNKFEKIFIFNVKYLWIFYIFLINFILISALKTDKDSDYILILTFVLFYILYRIVL</sequence>
<comment type="caution">
    <text evidence="2">The sequence shown here is derived from an EMBL/GenBank/DDBJ whole genome shotgun (WGS) entry which is preliminary data.</text>
</comment>
<dbReference type="Proteomes" id="UP001075461">
    <property type="component" value="Unassembled WGS sequence"/>
</dbReference>
<dbReference type="AlphaFoldDB" id="A0A9Q4KP79"/>
<keyword evidence="1" id="KW-0812">Transmembrane</keyword>
<feature type="transmembrane region" description="Helical" evidence="1">
    <location>
        <begin position="190"/>
        <end position="208"/>
    </location>
</feature>
<evidence type="ECO:0000256" key="1">
    <source>
        <dbReference type="SAM" id="Phobius"/>
    </source>
</evidence>
<evidence type="ECO:0000313" key="3">
    <source>
        <dbReference type="Proteomes" id="UP001075461"/>
    </source>
</evidence>
<accession>A0A9Q4KP79</accession>
<keyword evidence="1" id="KW-1133">Transmembrane helix</keyword>